<dbReference type="RefSeq" id="XP_010426366.1">
    <property type="nucleotide sequence ID" value="XM_010428064.2"/>
</dbReference>
<gene>
    <name evidence="4" type="primary">LOC104711365</name>
</gene>
<keyword evidence="2" id="KW-0328">Glycosyltransferase</keyword>
<sequence>MMQLAKALHLKGFSITALQTKFNYFIPSDGFTDYQFVSIQESLPESDFKNLGPIQFMLKLKKECQVSLKACLGQLLLQKSNEISCVIYDESMYFAEAAAKEFNLPNVIFSTTSATAFKCRSVFEKLYANNVLAPLKEPKGQEEELVPELYPLRYKDFPVSRFASLESIMEVYRNTADKRTASSVIINTATCLESASLTFLQQQRVEVPFYPIGPLHMVASAPASLLEENKSCIEWLNNNSKVVSRESIIS</sequence>
<protein>
    <submittedName>
        <fullName evidence="4">UDP-glycosyltransferase 76E12-like</fullName>
    </submittedName>
</protein>
<evidence type="ECO:0000313" key="4">
    <source>
        <dbReference type="RefSeq" id="XP_010426366.1"/>
    </source>
</evidence>
<keyword evidence="3" id="KW-1185">Reference proteome</keyword>
<reference evidence="4" key="2">
    <citation type="submission" date="2025-08" db="UniProtKB">
        <authorList>
            <consortium name="RefSeq"/>
        </authorList>
    </citation>
    <scope>IDENTIFICATION</scope>
    <source>
        <tissue evidence="4">Leaf</tissue>
    </source>
</reference>
<evidence type="ECO:0000256" key="2">
    <source>
        <dbReference type="ARBA" id="ARBA00022676"/>
    </source>
</evidence>
<evidence type="ECO:0000256" key="1">
    <source>
        <dbReference type="ARBA" id="ARBA00009995"/>
    </source>
</evidence>
<keyword evidence="2" id="KW-0808">Transferase</keyword>
<dbReference type="PANTHER" id="PTHR11926">
    <property type="entry name" value="GLUCOSYL/GLUCURONOSYL TRANSFERASES"/>
    <property type="match status" value="1"/>
</dbReference>
<dbReference type="Gene3D" id="3.40.50.2000">
    <property type="entry name" value="Glycogen Phosphorylase B"/>
    <property type="match status" value="1"/>
</dbReference>
<proteinExistence type="inferred from homology"/>
<dbReference type="GeneID" id="104711365"/>
<dbReference type="PANTHER" id="PTHR11926:SF1494">
    <property type="entry name" value="FLAVONOL 3-O-GLUCOSYLTRANSFERASE UGT76E12-RELATED"/>
    <property type="match status" value="1"/>
</dbReference>
<evidence type="ECO:0000313" key="3">
    <source>
        <dbReference type="Proteomes" id="UP000694864"/>
    </source>
</evidence>
<name>A0ABM0TH63_CAMSA</name>
<dbReference type="SUPFAM" id="SSF53756">
    <property type="entry name" value="UDP-Glycosyltransferase/glycogen phosphorylase"/>
    <property type="match status" value="1"/>
</dbReference>
<comment type="similarity">
    <text evidence="1">Belongs to the UDP-glycosyltransferase family.</text>
</comment>
<organism evidence="3 4">
    <name type="scientific">Camelina sativa</name>
    <name type="common">False flax</name>
    <name type="synonym">Myagrum sativum</name>
    <dbReference type="NCBI Taxonomy" id="90675"/>
    <lineage>
        <taxon>Eukaryota</taxon>
        <taxon>Viridiplantae</taxon>
        <taxon>Streptophyta</taxon>
        <taxon>Embryophyta</taxon>
        <taxon>Tracheophyta</taxon>
        <taxon>Spermatophyta</taxon>
        <taxon>Magnoliopsida</taxon>
        <taxon>eudicotyledons</taxon>
        <taxon>Gunneridae</taxon>
        <taxon>Pentapetalae</taxon>
        <taxon>rosids</taxon>
        <taxon>malvids</taxon>
        <taxon>Brassicales</taxon>
        <taxon>Brassicaceae</taxon>
        <taxon>Camelineae</taxon>
        <taxon>Camelina</taxon>
    </lineage>
</organism>
<accession>A0ABM0TH63</accession>
<dbReference type="Proteomes" id="UP000694864">
    <property type="component" value="Chromosome 9"/>
</dbReference>
<reference evidence="3" key="1">
    <citation type="journal article" date="2014" name="Nat. Commun.">
        <title>The emerging biofuel crop Camelina sativa retains a highly undifferentiated hexaploid genome structure.</title>
        <authorList>
            <person name="Kagale S."/>
            <person name="Koh C."/>
            <person name="Nixon J."/>
            <person name="Bollina V."/>
            <person name="Clarke W.E."/>
            <person name="Tuteja R."/>
            <person name="Spillane C."/>
            <person name="Robinson S.J."/>
            <person name="Links M.G."/>
            <person name="Clarke C."/>
            <person name="Higgins E.E."/>
            <person name="Huebert T."/>
            <person name="Sharpe A.G."/>
            <person name="Parkin I.A."/>
        </authorList>
    </citation>
    <scope>NUCLEOTIDE SEQUENCE [LARGE SCALE GENOMIC DNA]</scope>
    <source>
        <strain evidence="3">cv. DH55</strain>
    </source>
</reference>